<feature type="domain" description="Glycosyl transferase family 1" evidence="1">
    <location>
        <begin position="235"/>
        <end position="399"/>
    </location>
</feature>
<dbReference type="CDD" id="cd03823">
    <property type="entry name" value="GT4_ExpE7-like"/>
    <property type="match status" value="1"/>
</dbReference>
<evidence type="ECO:0000313" key="4">
    <source>
        <dbReference type="Proteomes" id="UP000177040"/>
    </source>
</evidence>
<dbReference type="PANTHER" id="PTHR45947:SF3">
    <property type="entry name" value="SULFOQUINOVOSYL TRANSFERASE SQD2"/>
    <property type="match status" value="1"/>
</dbReference>
<evidence type="ECO:0000259" key="1">
    <source>
        <dbReference type="Pfam" id="PF00534"/>
    </source>
</evidence>
<dbReference type="Proteomes" id="UP000177040">
    <property type="component" value="Unassembled WGS sequence"/>
</dbReference>
<sequence>MKVAVINNIYPPYDRGGAEQVVVKTVEGLLDMHHEVVVITSTPLMSKIEHHNKLTIYRIHPLNIFFYTSANEHGICARFLWHVVDIFNVQVAWQIKKNLRQEKPDVVHTHNLMGLSFLLPAIIRILNIRHIHTVHDVQLVEPSGMILKQREHSWRYVGWPSKIYTALMRILFGSPETVISPSQFLRDFYLSREFFSRSRVEVLRNPLTFPEVLSLDRSSSTLLPSITLGVNGTSQDKFKKSFQTTDNQFRFLYVGQIESHKGVAELVEAFRELENSGAELHIVGGGAKLNLITDLAKNDKRIKMYGRLDRRELPAIFARMNMTVVPSLCYENSPTVIFESFAAAVPVLASDIEGIAELIRQGENGLTFPAGDVAELKNKLEWCLNNQAKVAEMGKQTTKSLTGLSLGEYIGKLIHLYQK</sequence>
<gene>
    <name evidence="3" type="ORF">A2983_01600</name>
</gene>
<accession>A0A1F6N0Y6</accession>
<evidence type="ECO:0000313" key="3">
    <source>
        <dbReference type="EMBL" id="OGH77380.1"/>
    </source>
</evidence>
<feature type="domain" description="Glycosyltransferase subfamily 4-like N-terminal" evidence="2">
    <location>
        <begin position="16"/>
        <end position="206"/>
    </location>
</feature>
<organism evidence="3 4">
    <name type="scientific">Candidatus Magasanikbacteria bacterium RIFCSPLOWO2_01_FULL_40_15</name>
    <dbReference type="NCBI Taxonomy" id="1798686"/>
    <lineage>
        <taxon>Bacteria</taxon>
        <taxon>Candidatus Magasanikiibacteriota</taxon>
    </lineage>
</organism>
<dbReference type="EMBL" id="MFQH01000024">
    <property type="protein sequence ID" value="OGH77380.1"/>
    <property type="molecule type" value="Genomic_DNA"/>
</dbReference>
<dbReference type="InterPro" id="IPR001296">
    <property type="entry name" value="Glyco_trans_1"/>
</dbReference>
<dbReference type="SUPFAM" id="SSF53756">
    <property type="entry name" value="UDP-Glycosyltransferase/glycogen phosphorylase"/>
    <property type="match status" value="1"/>
</dbReference>
<dbReference type="GO" id="GO:0016757">
    <property type="term" value="F:glycosyltransferase activity"/>
    <property type="evidence" value="ECO:0007669"/>
    <property type="project" value="InterPro"/>
</dbReference>
<protein>
    <recommendedName>
        <fullName evidence="5">Glycosyltransferase subfamily 4-like N-terminal domain-containing protein</fullName>
    </recommendedName>
</protein>
<dbReference type="Pfam" id="PF13439">
    <property type="entry name" value="Glyco_transf_4"/>
    <property type="match status" value="1"/>
</dbReference>
<evidence type="ECO:0008006" key="5">
    <source>
        <dbReference type="Google" id="ProtNLM"/>
    </source>
</evidence>
<dbReference type="PANTHER" id="PTHR45947">
    <property type="entry name" value="SULFOQUINOVOSYL TRANSFERASE SQD2"/>
    <property type="match status" value="1"/>
</dbReference>
<reference evidence="3 4" key="1">
    <citation type="journal article" date="2016" name="Nat. Commun.">
        <title>Thousands of microbial genomes shed light on interconnected biogeochemical processes in an aquifer system.</title>
        <authorList>
            <person name="Anantharaman K."/>
            <person name="Brown C.T."/>
            <person name="Hug L.A."/>
            <person name="Sharon I."/>
            <person name="Castelle C.J."/>
            <person name="Probst A.J."/>
            <person name="Thomas B.C."/>
            <person name="Singh A."/>
            <person name="Wilkins M.J."/>
            <person name="Karaoz U."/>
            <person name="Brodie E.L."/>
            <person name="Williams K.H."/>
            <person name="Hubbard S.S."/>
            <person name="Banfield J.F."/>
        </authorList>
    </citation>
    <scope>NUCLEOTIDE SEQUENCE [LARGE SCALE GENOMIC DNA]</scope>
</reference>
<comment type="caution">
    <text evidence="3">The sequence shown here is derived from an EMBL/GenBank/DDBJ whole genome shotgun (WGS) entry which is preliminary data.</text>
</comment>
<dbReference type="InterPro" id="IPR028098">
    <property type="entry name" value="Glyco_trans_4-like_N"/>
</dbReference>
<proteinExistence type="predicted"/>
<dbReference type="Pfam" id="PF00534">
    <property type="entry name" value="Glycos_transf_1"/>
    <property type="match status" value="1"/>
</dbReference>
<dbReference type="Gene3D" id="3.40.50.2000">
    <property type="entry name" value="Glycogen Phosphorylase B"/>
    <property type="match status" value="2"/>
</dbReference>
<evidence type="ECO:0000259" key="2">
    <source>
        <dbReference type="Pfam" id="PF13439"/>
    </source>
</evidence>
<dbReference type="InterPro" id="IPR050194">
    <property type="entry name" value="Glycosyltransferase_grp1"/>
</dbReference>
<dbReference type="AlphaFoldDB" id="A0A1F6N0Y6"/>
<name>A0A1F6N0Y6_9BACT</name>